<sequence>MYEKDGEKYFVVDGHAHFWDASPENWVEGQEEYAKGWIECFYGYHQLGPEEYYWPMEKYQKYSEETIMKDLFEDGYVDKAIFQPTYLKAWYKEGFNTIEQDAILAEKYPDKFILNGRFDPRDGEEGLRELERQHERYGIKGVKCYTAEWHNGSKGWSLKSPEAKRYLEKCEELGVKNIHVHKGPTIWPLNKDAFDVKDVDDAATSFPNLNFIVEHVGLPRIEDFCFMATQEPNVYAGLSVVTGALMHSRPRFFAKVMGELLFWVGEDKMLFGADYAIWVPKWQVEMFVDWDYPEGYEYDDFPRLSTEGKKKILGLNAARLYDIEVPDELRLPAASTEADSVKPAVS</sequence>
<dbReference type="SUPFAM" id="SSF51556">
    <property type="entry name" value="Metallo-dependent hydrolases"/>
    <property type="match status" value="1"/>
</dbReference>
<evidence type="ECO:0000313" key="2">
    <source>
        <dbReference type="EMBL" id="CAA9430949.1"/>
    </source>
</evidence>
<dbReference type="GO" id="GO:0016787">
    <property type="term" value="F:hydrolase activity"/>
    <property type="evidence" value="ECO:0007669"/>
    <property type="project" value="UniProtKB-KW"/>
</dbReference>
<protein>
    <submittedName>
        <fullName evidence="2">Predicted amidohydrolase SSO1643</fullName>
    </submittedName>
</protein>
<dbReference type="InterPro" id="IPR032466">
    <property type="entry name" value="Metal_Hydrolase"/>
</dbReference>
<keyword evidence="2" id="KW-0378">Hydrolase</keyword>
<evidence type="ECO:0000259" key="1">
    <source>
        <dbReference type="Pfam" id="PF04909"/>
    </source>
</evidence>
<name>A0A6J4Q266_9ACTN</name>
<reference evidence="2" key="1">
    <citation type="submission" date="2020-02" db="EMBL/GenBank/DDBJ databases">
        <authorList>
            <person name="Meier V. D."/>
        </authorList>
    </citation>
    <scope>NUCLEOTIDE SEQUENCE</scope>
    <source>
        <strain evidence="2">AVDCRST_MAG37</strain>
    </source>
</reference>
<dbReference type="PANTHER" id="PTHR42889">
    <property type="entry name" value="BLR3681 PROTEIN"/>
    <property type="match status" value="1"/>
</dbReference>
<dbReference type="Gene3D" id="3.20.20.140">
    <property type="entry name" value="Metal-dependent hydrolases"/>
    <property type="match status" value="1"/>
</dbReference>
<accession>A0A6J4Q266</accession>
<dbReference type="PANTHER" id="PTHR42889:SF1">
    <property type="entry name" value="BLR3681 PROTEIN"/>
    <property type="match status" value="1"/>
</dbReference>
<dbReference type="InterPro" id="IPR006680">
    <property type="entry name" value="Amidohydro-rel"/>
</dbReference>
<organism evidence="2">
    <name type="scientific">uncultured Rubrobacteraceae bacterium</name>
    <dbReference type="NCBI Taxonomy" id="349277"/>
    <lineage>
        <taxon>Bacteria</taxon>
        <taxon>Bacillati</taxon>
        <taxon>Actinomycetota</taxon>
        <taxon>Rubrobacteria</taxon>
        <taxon>Rubrobacterales</taxon>
        <taxon>Rubrobacteraceae</taxon>
        <taxon>environmental samples</taxon>
    </lineage>
</organism>
<gene>
    <name evidence="2" type="ORF">AVDCRST_MAG37-597</name>
</gene>
<proteinExistence type="predicted"/>
<dbReference type="Pfam" id="PF04909">
    <property type="entry name" value="Amidohydro_2"/>
    <property type="match status" value="1"/>
</dbReference>
<dbReference type="AlphaFoldDB" id="A0A6J4Q266"/>
<feature type="domain" description="Amidohydrolase-related" evidence="1">
    <location>
        <begin position="12"/>
        <end position="323"/>
    </location>
</feature>
<dbReference type="CDD" id="cd01292">
    <property type="entry name" value="metallo-dependent_hydrolases"/>
    <property type="match status" value="1"/>
</dbReference>
<dbReference type="EMBL" id="CADCVD010000025">
    <property type="protein sequence ID" value="CAA9430949.1"/>
    <property type="molecule type" value="Genomic_DNA"/>
</dbReference>